<proteinExistence type="predicted"/>
<dbReference type="GeneID" id="104724005"/>
<evidence type="ECO:0000256" key="1">
    <source>
        <dbReference type="SAM" id="Phobius"/>
    </source>
</evidence>
<organism evidence="2 3">
    <name type="scientific">Camelina sativa</name>
    <name type="common">False flax</name>
    <name type="synonym">Myagrum sativum</name>
    <dbReference type="NCBI Taxonomy" id="90675"/>
    <lineage>
        <taxon>Eukaryota</taxon>
        <taxon>Viridiplantae</taxon>
        <taxon>Streptophyta</taxon>
        <taxon>Embryophyta</taxon>
        <taxon>Tracheophyta</taxon>
        <taxon>Spermatophyta</taxon>
        <taxon>Magnoliopsida</taxon>
        <taxon>eudicotyledons</taxon>
        <taxon>Gunneridae</taxon>
        <taxon>Pentapetalae</taxon>
        <taxon>rosids</taxon>
        <taxon>malvids</taxon>
        <taxon>Brassicales</taxon>
        <taxon>Brassicaceae</taxon>
        <taxon>Camelineae</taxon>
        <taxon>Camelina</taxon>
    </lineage>
</organism>
<protein>
    <submittedName>
        <fullName evidence="3">Chaperone protein dnaJ 10-like isoform X1</fullName>
    </submittedName>
</protein>
<evidence type="ECO:0000313" key="2">
    <source>
        <dbReference type="Proteomes" id="UP000694864"/>
    </source>
</evidence>
<sequence>MGSDDSSTHELISTLYSEFHSFEISNFYGIVIVGSFVYYTQAKNLDDQKKCSEAYQVLSDYGKRQAYDACAKSGIFTDAIIDPAEIFAMLFGSELFEGYIGQLAMVSMASLDSFTEGNHKAPT</sequence>
<dbReference type="RefSeq" id="XP_010440757.1">
    <property type="nucleotide sequence ID" value="XM_010442455.2"/>
</dbReference>
<dbReference type="InterPro" id="IPR052423">
    <property type="entry name" value="EMIR"/>
</dbReference>
<dbReference type="PANTHER" id="PTHR44094:SF17">
    <property type="entry name" value="CHAPERONE PROTEIN DNAJ 10"/>
    <property type="match status" value="1"/>
</dbReference>
<keyword evidence="1" id="KW-0472">Membrane</keyword>
<dbReference type="PANTHER" id="PTHR44094">
    <property type="entry name" value="DNAJ HEAT SHOCK N-TERMINAL DOMAIN-CONTAINING PROTEIN"/>
    <property type="match status" value="1"/>
</dbReference>
<feature type="transmembrane region" description="Helical" evidence="1">
    <location>
        <begin position="20"/>
        <end position="40"/>
    </location>
</feature>
<dbReference type="InterPro" id="IPR036869">
    <property type="entry name" value="J_dom_sf"/>
</dbReference>
<keyword evidence="1" id="KW-1133">Transmembrane helix</keyword>
<gene>
    <name evidence="3" type="primary">LOC104724005</name>
</gene>
<accession>A0ABM0UGD1</accession>
<dbReference type="SUPFAM" id="SSF46565">
    <property type="entry name" value="Chaperone J-domain"/>
    <property type="match status" value="1"/>
</dbReference>
<reference evidence="2" key="1">
    <citation type="journal article" date="2014" name="Nat. Commun.">
        <title>The emerging biofuel crop Camelina sativa retains a highly undifferentiated hexaploid genome structure.</title>
        <authorList>
            <person name="Kagale S."/>
            <person name="Koh C."/>
            <person name="Nixon J."/>
            <person name="Bollina V."/>
            <person name="Clarke W.E."/>
            <person name="Tuteja R."/>
            <person name="Spillane C."/>
            <person name="Robinson S.J."/>
            <person name="Links M.G."/>
            <person name="Clarke C."/>
            <person name="Higgins E.E."/>
            <person name="Huebert T."/>
            <person name="Sharpe A.G."/>
            <person name="Parkin I.A."/>
        </authorList>
    </citation>
    <scope>NUCLEOTIDE SEQUENCE [LARGE SCALE GENOMIC DNA]</scope>
    <source>
        <strain evidence="2">cv. DH55</strain>
    </source>
</reference>
<keyword evidence="1" id="KW-0812">Transmembrane</keyword>
<evidence type="ECO:0000313" key="3">
    <source>
        <dbReference type="RefSeq" id="XP_010440757.1"/>
    </source>
</evidence>
<reference evidence="3" key="2">
    <citation type="submission" date="2025-08" db="UniProtKB">
        <authorList>
            <consortium name="RefSeq"/>
        </authorList>
    </citation>
    <scope>IDENTIFICATION</scope>
    <source>
        <tissue evidence="3">Leaf</tissue>
    </source>
</reference>
<name>A0ABM0UGD1_CAMSA</name>
<keyword evidence="2" id="KW-1185">Reference proteome</keyword>
<dbReference type="Proteomes" id="UP000694864">
    <property type="component" value="Chromosome 11"/>
</dbReference>